<dbReference type="SUPFAM" id="SSF50630">
    <property type="entry name" value="Acid proteases"/>
    <property type="match status" value="1"/>
</dbReference>
<dbReference type="GO" id="GO:0006508">
    <property type="term" value="P:proteolysis"/>
    <property type="evidence" value="ECO:0007669"/>
    <property type="project" value="InterPro"/>
</dbReference>
<dbReference type="Pfam" id="PF13650">
    <property type="entry name" value="Asp_protease_2"/>
    <property type="match status" value="1"/>
</dbReference>
<dbReference type="Proteomes" id="UP000011115">
    <property type="component" value="Unassembled WGS sequence"/>
</dbReference>
<dbReference type="Gene3D" id="2.40.70.10">
    <property type="entry name" value="Acid Proteases"/>
    <property type="match status" value="1"/>
</dbReference>
<keyword evidence="2" id="KW-1185">Reference proteome</keyword>
<dbReference type="GO" id="GO:0004190">
    <property type="term" value="F:aspartic-type endopeptidase activity"/>
    <property type="evidence" value="ECO:0007669"/>
    <property type="project" value="InterPro"/>
</dbReference>
<dbReference type="HOGENOM" id="CLU_998938_0_0_1"/>
<reference evidence="1" key="2">
    <citation type="submission" date="2015-06" db="UniProtKB">
        <authorList>
            <consortium name="EnsemblPlants"/>
        </authorList>
    </citation>
    <scope>IDENTIFICATION</scope>
    <source>
        <strain evidence="1">DM1-3 516 R44</strain>
    </source>
</reference>
<dbReference type="PROSITE" id="PS00141">
    <property type="entry name" value="ASP_PROTEASE"/>
    <property type="match status" value="1"/>
</dbReference>
<dbReference type="InterPro" id="IPR001969">
    <property type="entry name" value="Aspartic_peptidase_AS"/>
</dbReference>
<reference evidence="2" key="1">
    <citation type="journal article" date="2011" name="Nature">
        <title>Genome sequence and analysis of the tuber crop potato.</title>
        <authorList>
            <consortium name="The Potato Genome Sequencing Consortium"/>
        </authorList>
    </citation>
    <scope>NUCLEOTIDE SEQUENCE [LARGE SCALE GENOMIC DNA]</scope>
    <source>
        <strain evidence="2">cv. DM1-3 516 R44</strain>
    </source>
</reference>
<sequence length="279" mass="31094">MVRQAVEILGRRLNVADGKFKTLKDFTLEQTDNLRKELESYHQAPEKPKEYGTQYIGITINVKPARAMVDTGAEANLMTKTAATRLGPSYSPSNAQLRTVNGQLTPMCRVSHGVSITLGEWQDFATKRMAIEGDVNAASTTNFKLDGGKKTHKGKKHQKSNEEMLLDPTPSEALTYHPPSTTKASDDELGEEAIDVTAGEGWIARVEMARQAVDILGRHLNVADGKFKTPEDFTLEETYNLRKELEVRQCAEFEMKEAITFLECRLIEALSTIETMKAE</sequence>
<organism evidence="1 2">
    <name type="scientific">Solanum tuberosum</name>
    <name type="common">Potato</name>
    <dbReference type="NCBI Taxonomy" id="4113"/>
    <lineage>
        <taxon>Eukaryota</taxon>
        <taxon>Viridiplantae</taxon>
        <taxon>Streptophyta</taxon>
        <taxon>Embryophyta</taxon>
        <taxon>Tracheophyta</taxon>
        <taxon>Spermatophyta</taxon>
        <taxon>Magnoliopsida</taxon>
        <taxon>eudicotyledons</taxon>
        <taxon>Gunneridae</taxon>
        <taxon>Pentapetalae</taxon>
        <taxon>asterids</taxon>
        <taxon>lamiids</taxon>
        <taxon>Solanales</taxon>
        <taxon>Solanaceae</taxon>
        <taxon>Solanoideae</taxon>
        <taxon>Solaneae</taxon>
        <taxon>Solanum</taxon>
    </lineage>
</organism>
<dbReference type="CDD" id="cd00303">
    <property type="entry name" value="retropepsin_like"/>
    <property type="match status" value="1"/>
</dbReference>
<evidence type="ECO:0000313" key="1">
    <source>
        <dbReference type="EnsemblPlants" id="PGSC0003DMT400055117"/>
    </source>
</evidence>
<dbReference type="InParanoid" id="M1BXD6"/>
<accession>M1BXD6</accession>
<dbReference type="InterPro" id="IPR021109">
    <property type="entry name" value="Peptidase_aspartic_dom_sf"/>
</dbReference>
<dbReference type="EnsemblPlants" id="PGSC0003DMT400055117">
    <property type="protein sequence ID" value="PGSC0003DMT400055117"/>
    <property type="gene ID" value="PGSC0003DMG400021387"/>
</dbReference>
<dbReference type="AlphaFoldDB" id="M1BXD6"/>
<evidence type="ECO:0008006" key="3">
    <source>
        <dbReference type="Google" id="ProtNLM"/>
    </source>
</evidence>
<evidence type="ECO:0000313" key="2">
    <source>
        <dbReference type="Proteomes" id="UP000011115"/>
    </source>
</evidence>
<dbReference type="Gramene" id="PGSC0003DMT400055117">
    <property type="protein sequence ID" value="PGSC0003DMT400055117"/>
    <property type="gene ID" value="PGSC0003DMG400021387"/>
</dbReference>
<proteinExistence type="predicted"/>
<dbReference type="PaxDb" id="4113-PGSC0003DMT400055117"/>
<protein>
    <recommendedName>
        <fullName evidence="3">Peptidase A2 domain-containing protein</fullName>
    </recommendedName>
</protein>
<name>M1BXD6_SOLTU</name>